<dbReference type="GO" id="GO:0005615">
    <property type="term" value="C:extracellular space"/>
    <property type="evidence" value="ECO:0007669"/>
    <property type="project" value="TreeGrafter"/>
</dbReference>
<dbReference type="PROSITE" id="PS00138">
    <property type="entry name" value="SUBTILASE_SER"/>
    <property type="match status" value="1"/>
</dbReference>
<evidence type="ECO:0000256" key="5">
    <source>
        <dbReference type="PIRSR" id="PIRSR615500-1"/>
    </source>
</evidence>
<dbReference type="InterPro" id="IPR022398">
    <property type="entry name" value="Peptidase_S8_His-AS"/>
</dbReference>
<feature type="signal peptide" evidence="9">
    <location>
        <begin position="1"/>
        <end position="25"/>
    </location>
</feature>
<sequence>MGDVRGSRRALIALAAAAVTAAALATGATPAAAEGGIIGADNPTAIEDSYIVVYDQMSTQSVDALTADLSAKYDAQVDFTYRHALKGFAGTLSERDARRLAAEPGVAYVQQNGEVKATGTQPNPPSWGLDRIDQRDLPLDSSYTYPNDGTGVTAYIIDTGIRTTHSDFGGRASWGTNTVDSNNTDCNGHGTHVAGTVGGTAYGVAKGVRLIAVKVLNCAGSGSFAGVAAGIDWVTGHHTSGPAVANMSLGGQGSDVTGETAVRNSIADGVTYAIASGNSNADACNFTPARVAEAITVNASTNTDARASFSNWGTCSDIFAPGQNITSAWMTNDTATNTISGTSMAAPHVAGGAAVLLGATPSLTPAQVASAMITNSTANKITSPGSGSPNRLLFVNTGGGPGPGDPAITPPGNQTGSVGTATSLQLKASGGTPPYTWSATGLPPGLTIAAATGLISGTPTTAGTYSVTAAVTDSAGKVVRATFTWTITPQGGSCTAPGEKVVNGGFESGTAGWSNATWTIGPWTGEGAPRTGSRSSWISGYGYSNTETLAQTVTIPAGCANTTLSLWLKISTAEYEPEVFDTFTVSVAGTTLATYTNLNPSGYAVRTFNLGAYAGQSVTLSFTGAEDWSYQTSFVLDDVSVNAA</sequence>
<dbReference type="GO" id="GO:0005975">
    <property type="term" value="P:carbohydrate metabolic process"/>
    <property type="evidence" value="ECO:0007669"/>
    <property type="project" value="UniProtKB-ARBA"/>
</dbReference>
<evidence type="ECO:0000259" key="11">
    <source>
        <dbReference type="Pfam" id="PF05922"/>
    </source>
</evidence>
<proteinExistence type="inferred from homology"/>
<dbReference type="CDD" id="cd04077">
    <property type="entry name" value="Peptidases_S8_PCSK9_ProteinaseK_like"/>
    <property type="match status" value="1"/>
</dbReference>
<dbReference type="InterPro" id="IPR034193">
    <property type="entry name" value="PCSK9_ProteinaseK-like"/>
</dbReference>
<dbReference type="InterPro" id="IPR050131">
    <property type="entry name" value="Peptidase_S8_subtilisin-like"/>
</dbReference>
<dbReference type="Gene3D" id="2.60.120.260">
    <property type="entry name" value="Galactose-binding domain-like"/>
    <property type="match status" value="1"/>
</dbReference>
<organism evidence="12 13">
    <name type="scientific">Saccharothrix saharensis</name>
    <dbReference type="NCBI Taxonomy" id="571190"/>
    <lineage>
        <taxon>Bacteria</taxon>
        <taxon>Bacillati</taxon>
        <taxon>Actinomycetota</taxon>
        <taxon>Actinomycetes</taxon>
        <taxon>Pseudonocardiales</taxon>
        <taxon>Pseudonocardiaceae</taxon>
        <taxon>Saccharothrix</taxon>
    </lineage>
</organism>
<dbReference type="PANTHER" id="PTHR43806">
    <property type="entry name" value="PEPTIDASE S8"/>
    <property type="match status" value="1"/>
</dbReference>
<name>A0A543J593_9PSEU</name>
<evidence type="ECO:0000256" key="7">
    <source>
        <dbReference type="RuleBase" id="RU003355"/>
    </source>
</evidence>
<dbReference type="PROSITE" id="PS51892">
    <property type="entry name" value="SUBTILASE"/>
    <property type="match status" value="1"/>
</dbReference>
<dbReference type="InterPro" id="IPR006311">
    <property type="entry name" value="TAT_signal"/>
</dbReference>
<dbReference type="EMBL" id="VFPP01000001">
    <property type="protein sequence ID" value="TQM77996.1"/>
    <property type="molecule type" value="Genomic_DNA"/>
</dbReference>
<evidence type="ECO:0000313" key="13">
    <source>
        <dbReference type="Proteomes" id="UP000316628"/>
    </source>
</evidence>
<dbReference type="PRINTS" id="PR00723">
    <property type="entry name" value="SUBTILISIN"/>
</dbReference>
<dbReference type="InterPro" id="IPR037045">
    <property type="entry name" value="S8pro/Inhibitor_I9_sf"/>
</dbReference>
<evidence type="ECO:0000256" key="1">
    <source>
        <dbReference type="ARBA" id="ARBA00011073"/>
    </source>
</evidence>
<reference evidence="12 13" key="1">
    <citation type="submission" date="2019-06" db="EMBL/GenBank/DDBJ databases">
        <title>Sequencing the genomes of 1000 actinobacteria strains.</title>
        <authorList>
            <person name="Klenk H.-P."/>
        </authorList>
    </citation>
    <scope>NUCLEOTIDE SEQUENCE [LARGE SCALE GENOMIC DNA]</scope>
    <source>
        <strain evidence="12 13">DSM 45456</strain>
    </source>
</reference>
<dbReference type="PROSITE" id="PS00137">
    <property type="entry name" value="SUBTILASE_HIS"/>
    <property type="match status" value="1"/>
</dbReference>
<dbReference type="Gene3D" id="2.60.40.10">
    <property type="entry name" value="Immunoglobulins"/>
    <property type="match status" value="1"/>
</dbReference>
<dbReference type="SUPFAM" id="SSF52743">
    <property type="entry name" value="Subtilisin-like"/>
    <property type="match status" value="1"/>
</dbReference>
<dbReference type="Proteomes" id="UP000316628">
    <property type="component" value="Unassembled WGS sequence"/>
</dbReference>
<dbReference type="InterPro" id="IPR015500">
    <property type="entry name" value="Peptidase_S8_subtilisin-rel"/>
</dbReference>
<evidence type="ECO:0000256" key="8">
    <source>
        <dbReference type="SAM" id="MobiDB-lite"/>
    </source>
</evidence>
<dbReference type="InterPro" id="IPR023827">
    <property type="entry name" value="Peptidase_S8_Asp-AS"/>
</dbReference>
<comment type="similarity">
    <text evidence="1 6 7">Belongs to the peptidase S8 family.</text>
</comment>
<feature type="active site" description="Charge relay system" evidence="5 6">
    <location>
        <position position="189"/>
    </location>
</feature>
<keyword evidence="3 6" id="KW-0378">Hydrolase</keyword>
<dbReference type="PANTHER" id="PTHR43806:SF11">
    <property type="entry name" value="CEREVISIN-RELATED"/>
    <property type="match status" value="1"/>
</dbReference>
<dbReference type="Pfam" id="PF05922">
    <property type="entry name" value="Inhibitor_I9"/>
    <property type="match status" value="1"/>
</dbReference>
<dbReference type="GO" id="GO:0005509">
    <property type="term" value="F:calcium ion binding"/>
    <property type="evidence" value="ECO:0007669"/>
    <property type="project" value="InterPro"/>
</dbReference>
<dbReference type="PROSITE" id="PS51318">
    <property type="entry name" value="TAT"/>
    <property type="match status" value="1"/>
</dbReference>
<dbReference type="InterPro" id="IPR015919">
    <property type="entry name" value="Cadherin-like_sf"/>
</dbReference>
<dbReference type="InterPro" id="IPR023828">
    <property type="entry name" value="Peptidase_S8_Ser-AS"/>
</dbReference>
<evidence type="ECO:0000313" key="12">
    <source>
        <dbReference type="EMBL" id="TQM77996.1"/>
    </source>
</evidence>
<dbReference type="GO" id="GO:0006508">
    <property type="term" value="P:proteolysis"/>
    <property type="evidence" value="ECO:0007669"/>
    <property type="project" value="UniProtKB-KW"/>
</dbReference>
<evidence type="ECO:0000256" key="2">
    <source>
        <dbReference type="ARBA" id="ARBA00022670"/>
    </source>
</evidence>
<comment type="caution">
    <text evidence="12">The sequence shown here is derived from an EMBL/GenBank/DDBJ whole genome shotgun (WGS) entry which is preliminary data.</text>
</comment>
<dbReference type="Pfam" id="PF00082">
    <property type="entry name" value="Peptidase_S8"/>
    <property type="match status" value="1"/>
</dbReference>
<evidence type="ECO:0000256" key="4">
    <source>
        <dbReference type="ARBA" id="ARBA00022825"/>
    </source>
</evidence>
<evidence type="ECO:0000256" key="3">
    <source>
        <dbReference type="ARBA" id="ARBA00022801"/>
    </source>
</evidence>
<dbReference type="InterPro" id="IPR010259">
    <property type="entry name" value="S8pro/Inhibitor_I9"/>
</dbReference>
<dbReference type="SUPFAM" id="SSF54897">
    <property type="entry name" value="Protease propeptides/inhibitors"/>
    <property type="match status" value="1"/>
</dbReference>
<dbReference type="AlphaFoldDB" id="A0A543J593"/>
<dbReference type="InterPro" id="IPR036852">
    <property type="entry name" value="Peptidase_S8/S53_dom_sf"/>
</dbReference>
<dbReference type="InterPro" id="IPR000209">
    <property type="entry name" value="Peptidase_S8/S53_dom"/>
</dbReference>
<dbReference type="SUPFAM" id="SSF49313">
    <property type="entry name" value="Cadherin-like"/>
    <property type="match status" value="1"/>
</dbReference>
<accession>A0A543J593</accession>
<feature type="chain" id="PRO_5039047684" evidence="9">
    <location>
        <begin position="26"/>
        <end position="644"/>
    </location>
</feature>
<gene>
    <name evidence="12" type="ORF">FHX81_0245</name>
</gene>
<keyword evidence="4 6" id="KW-0720">Serine protease</keyword>
<feature type="region of interest" description="Disordered" evidence="8">
    <location>
        <begin position="395"/>
        <end position="419"/>
    </location>
</feature>
<dbReference type="Gene3D" id="3.40.50.200">
    <property type="entry name" value="Peptidase S8/S53 domain"/>
    <property type="match status" value="1"/>
</dbReference>
<feature type="active site" description="Charge relay system" evidence="5 6">
    <location>
        <position position="158"/>
    </location>
</feature>
<protein>
    <submittedName>
        <fullName evidence="12">Subtilisin family serine protease</fullName>
    </submittedName>
</protein>
<dbReference type="Gene3D" id="3.30.70.80">
    <property type="entry name" value="Peptidase S8 propeptide/proteinase inhibitor I9"/>
    <property type="match status" value="1"/>
</dbReference>
<dbReference type="OrthoDB" id="9798386at2"/>
<keyword evidence="13" id="KW-1185">Reference proteome</keyword>
<dbReference type="GO" id="GO:0004252">
    <property type="term" value="F:serine-type endopeptidase activity"/>
    <property type="evidence" value="ECO:0007669"/>
    <property type="project" value="UniProtKB-UniRule"/>
</dbReference>
<keyword evidence="2 6" id="KW-0645">Protease</keyword>
<dbReference type="PROSITE" id="PS00136">
    <property type="entry name" value="SUBTILASE_ASP"/>
    <property type="match status" value="1"/>
</dbReference>
<feature type="active site" description="Charge relay system" evidence="5 6">
    <location>
        <position position="343"/>
    </location>
</feature>
<evidence type="ECO:0000259" key="10">
    <source>
        <dbReference type="Pfam" id="PF00082"/>
    </source>
</evidence>
<evidence type="ECO:0000256" key="9">
    <source>
        <dbReference type="SAM" id="SignalP"/>
    </source>
</evidence>
<dbReference type="FunFam" id="3.40.50.200:FF:000014">
    <property type="entry name" value="Proteinase K"/>
    <property type="match status" value="1"/>
</dbReference>
<keyword evidence="9" id="KW-0732">Signal</keyword>
<feature type="domain" description="Peptidase S8/S53" evidence="10">
    <location>
        <begin position="149"/>
        <end position="379"/>
    </location>
</feature>
<evidence type="ECO:0000256" key="6">
    <source>
        <dbReference type="PROSITE-ProRule" id="PRU01240"/>
    </source>
</evidence>
<dbReference type="InterPro" id="IPR013783">
    <property type="entry name" value="Ig-like_fold"/>
</dbReference>
<feature type="domain" description="Inhibitor I9" evidence="11">
    <location>
        <begin position="67"/>
        <end position="117"/>
    </location>
</feature>
<dbReference type="Pfam" id="PF05345">
    <property type="entry name" value="He_PIG"/>
    <property type="match status" value="1"/>
</dbReference>
<dbReference type="GO" id="GO:0016020">
    <property type="term" value="C:membrane"/>
    <property type="evidence" value="ECO:0007669"/>
    <property type="project" value="InterPro"/>
</dbReference>